<organism evidence="2 3">
    <name type="scientific">Phaedon cochleariae</name>
    <name type="common">Mustard beetle</name>
    <dbReference type="NCBI Taxonomy" id="80249"/>
    <lineage>
        <taxon>Eukaryota</taxon>
        <taxon>Metazoa</taxon>
        <taxon>Ecdysozoa</taxon>
        <taxon>Arthropoda</taxon>
        <taxon>Hexapoda</taxon>
        <taxon>Insecta</taxon>
        <taxon>Pterygota</taxon>
        <taxon>Neoptera</taxon>
        <taxon>Endopterygota</taxon>
        <taxon>Coleoptera</taxon>
        <taxon>Polyphaga</taxon>
        <taxon>Cucujiformia</taxon>
        <taxon>Chrysomeloidea</taxon>
        <taxon>Chrysomelidae</taxon>
        <taxon>Chrysomelinae</taxon>
        <taxon>Chrysomelini</taxon>
        <taxon>Phaedon</taxon>
    </lineage>
</organism>
<evidence type="ECO:0000256" key="1">
    <source>
        <dbReference type="SAM" id="Coils"/>
    </source>
</evidence>
<dbReference type="PANTHER" id="PTHR46518:SF1">
    <property type="entry name" value="OUTER DYNEIN ARM-DOCKING COMPLEX SUBUNIT 3"/>
    <property type="match status" value="1"/>
</dbReference>
<dbReference type="Proteomes" id="UP001153737">
    <property type="component" value="Chromosome 5"/>
</dbReference>
<gene>
    <name evidence="2" type="ORF">PHAECO_LOCUS9727</name>
</gene>
<dbReference type="GO" id="GO:0036064">
    <property type="term" value="C:ciliary basal body"/>
    <property type="evidence" value="ECO:0007669"/>
    <property type="project" value="TreeGrafter"/>
</dbReference>
<dbReference type="PANTHER" id="PTHR46518">
    <property type="entry name" value="COILED-COIL DOMAIN-CONTAINING PROTEIN 151"/>
    <property type="match status" value="1"/>
</dbReference>
<evidence type="ECO:0000313" key="3">
    <source>
        <dbReference type="Proteomes" id="UP001153737"/>
    </source>
</evidence>
<feature type="coiled-coil region" evidence="1">
    <location>
        <begin position="53"/>
        <end position="80"/>
    </location>
</feature>
<dbReference type="EMBL" id="OU896711">
    <property type="protein sequence ID" value="CAH1169966.1"/>
    <property type="molecule type" value="Genomic_DNA"/>
</dbReference>
<dbReference type="GO" id="GO:0035253">
    <property type="term" value="C:ciliary rootlet"/>
    <property type="evidence" value="ECO:0007669"/>
    <property type="project" value="TreeGrafter"/>
</dbReference>
<dbReference type="AlphaFoldDB" id="A0A9P0DUL3"/>
<dbReference type="InterPro" id="IPR033192">
    <property type="entry name" value="ODAD3"/>
</dbReference>
<reference evidence="2" key="2">
    <citation type="submission" date="2022-10" db="EMBL/GenBank/DDBJ databases">
        <authorList>
            <consortium name="ENA_rothamsted_submissions"/>
            <consortium name="culmorum"/>
            <person name="King R."/>
        </authorList>
    </citation>
    <scope>NUCLEOTIDE SEQUENCE</scope>
</reference>
<evidence type="ECO:0000313" key="2">
    <source>
        <dbReference type="EMBL" id="CAH1169966.1"/>
    </source>
</evidence>
<dbReference type="GO" id="GO:0036158">
    <property type="term" value="P:outer dynein arm assembly"/>
    <property type="evidence" value="ECO:0007669"/>
    <property type="project" value="InterPro"/>
</dbReference>
<dbReference type="OrthoDB" id="7447178at2759"/>
<sequence>MNSSNMLSAQKVKLHGMTSTKWTTKDKITQYKGLINLYTRDKKIIEMDNIIARKKQVKEVKNLQKEIENNRKTLDNAIRGDKQKLRNTLAEHRQMQLAFQNAQPQKVVDMVHQANFTQRKTRDILKYRMKLKSESLIELKLKCSAFEDRIQYEDMSWQTMLPCERQAHLITGKVQDAILKKEAAIYIRNAYKEMIAIMKKDALYFDAILISIKNDGLSQGKCMINATKMGQLGTEYLDDRRQEFQFLDKIVKRDMISRKKDLAQVQQNVENFSDNLKNLLRRDSDINMGRVTIQESESYAELNRDIEAIERTLSMLKNSIFTQTIESIYPCIKEQLRQRDRLASLVEKCEKNRDDLLKKDNHAEVMKSQLENSMIETTSQYNNKKQEFLSNIRDEENRSKETQELITNRYDLLARVRLSLRHLQYISRLLNNYKKSMTIMFKKIEETSEVSKPEDDEIEATKIIPELIAKFSKLATGAKEILSGSTMEEGYRMFESMMRERSNFVQVDTKISEESLIETVFADAHVLTRDDIKKQSAELVAANQNVDDFKPVASSKKKKFRFKK</sequence>
<keyword evidence="1" id="KW-0175">Coiled coil</keyword>
<accession>A0A9P0DUL3</accession>
<keyword evidence="3" id="KW-1185">Reference proteome</keyword>
<reference evidence="2" key="1">
    <citation type="submission" date="2022-01" db="EMBL/GenBank/DDBJ databases">
        <authorList>
            <person name="King R."/>
        </authorList>
    </citation>
    <scope>NUCLEOTIDE SEQUENCE</scope>
</reference>
<name>A0A9P0DUL3_PHACE</name>
<dbReference type="GO" id="GO:0003341">
    <property type="term" value="P:cilium movement"/>
    <property type="evidence" value="ECO:0007669"/>
    <property type="project" value="InterPro"/>
</dbReference>
<protein>
    <submittedName>
        <fullName evidence="2">Uncharacterized protein</fullName>
    </submittedName>
</protein>
<dbReference type="GO" id="GO:0097542">
    <property type="term" value="C:ciliary tip"/>
    <property type="evidence" value="ECO:0007669"/>
    <property type="project" value="TreeGrafter"/>
</dbReference>
<feature type="coiled-coil region" evidence="1">
    <location>
        <begin position="262"/>
        <end position="387"/>
    </location>
</feature>
<proteinExistence type="predicted"/>